<dbReference type="PANTHER" id="PTHR33204:SF18">
    <property type="entry name" value="TRANSCRIPTIONAL REGULATORY PROTEIN"/>
    <property type="match status" value="1"/>
</dbReference>
<dbReference type="AlphaFoldDB" id="A0ABD5Q1Y8"/>
<dbReference type="EMBL" id="JBHSHT010000001">
    <property type="protein sequence ID" value="MFC4824536.1"/>
    <property type="molecule type" value="Genomic_DNA"/>
</dbReference>
<organism evidence="5 6">
    <name type="scientific">Halorussus aquaticus</name>
    <dbReference type="NCBI Taxonomy" id="2953748"/>
    <lineage>
        <taxon>Archaea</taxon>
        <taxon>Methanobacteriati</taxon>
        <taxon>Methanobacteriota</taxon>
        <taxon>Stenosarchaea group</taxon>
        <taxon>Halobacteria</taxon>
        <taxon>Halobacteriales</taxon>
        <taxon>Haladaptataceae</taxon>
        <taxon>Halorussus</taxon>
    </lineage>
</organism>
<dbReference type="InterPro" id="IPR036388">
    <property type="entry name" value="WH-like_DNA-bd_sf"/>
</dbReference>
<evidence type="ECO:0000256" key="1">
    <source>
        <dbReference type="ARBA" id="ARBA00023015"/>
    </source>
</evidence>
<dbReference type="Gene3D" id="1.10.10.10">
    <property type="entry name" value="Winged helix-like DNA-binding domain superfamily/Winged helix DNA-binding domain"/>
    <property type="match status" value="1"/>
</dbReference>
<evidence type="ECO:0000256" key="2">
    <source>
        <dbReference type="ARBA" id="ARBA00023125"/>
    </source>
</evidence>
<dbReference type="InterPro" id="IPR036390">
    <property type="entry name" value="WH_DNA-bd_sf"/>
</dbReference>
<dbReference type="Proteomes" id="UP001595945">
    <property type="component" value="Unassembled WGS sequence"/>
</dbReference>
<dbReference type="Pfam" id="PF01638">
    <property type="entry name" value="HxlR"/>
    <property type="match status" value="1"/>
</dbReference>
<sequence length="126" mass="14034">MTDTDASNRLPVWCAGKDWCPITATASLLGKKWHPVIVHRLLEGGPMGFNELKADVGGISSKVLSDSLEDLEDKQLVNREIVSEKPVRVNYSLTEHGESLESLIFEMRDWGMEHLDAAEEQEEAIA</sequence>
<keyword evidence="6" id="KW-1185">Reference proteome</keyword>
<evidence type="ECO:0000259" key="4">
    <source>
        <dbReference type="PROSITE" id="PS51118"/>
    </source>
</evidence>
<gene>
    <name evidence="5" type="ORF">ACFO9K_09685</name>
</gene>
<evidence type="ECO:0000313" key="6">
    <source>
        <dbReference type="Proteomes" id="UP001595945"/>
    </source>
</evidence>
<name>A0ABD5Q1Y8_9EURY</name>
<dbReference type="InterPro" id="IPR002577">
    <property type="entry name" value="HTH_HxlR"/>
</dbReference>
<dbReference type="PANTHER" id="PTHR33204">
    <property type="entry name" value="TRANSCRIPTIONAL REGULATOR, MARR FAMILY"/>
    <property type="match status" value="1"/>
</dbReference>
<protein>
    <submittedName>
        <fullName evidence="5">Winged helix-turn-helix transcriptional regulator</fullName>
    </submittedName>
</protein>
<dbReference type="RefSeq" id="WP_254269728.1">
    <property type="nucleotide sequence ID" value="NZ_CP100400.1"/>
</dbReference>
<evidence type="ECO:0000313" key="5">
    <source>
        <dbReference type="EMBL" id="MFC4824536.1"/>
    </source>
</evidence>
<keyword evidence="2" id="KW-0238">DNA-binding</keyword>
<accession>A0ABD5Q1Y8</accession>
<feature type="domain" description="HTH hxlR-type" evidence="4">
    <location>
        <begin position="20"/>
        <end position="119"/>
    </location>
</feature>
<dbReference type="GeneID" id="73044778"/>
<dbReference type="PROSITE" id="PS51118">
    <property type="entry name" value="HTH_HXLR"/>
    <property type="match status" value="1"/>
</dbReference>
<keyword evidence="1" id="KW-0805">Transcription regulation</keyword>
<evidence type="ECO:0000256" key="3">
    <source>
        <dbReference type="ARBA" id="ARBA00023163"/>
    </source>
</evidence>
<dbReference type="SUPFAM" id="SSF46785">
    <property type="entry name" value="Winged helix' DNA-binding domain"/>
    <property type="match status" value="1"/>
</dbReference>
<dbReference type="GO" id="GO:0003677">
    <property type="term" value="F:DNA binding"/>
    <property type="evidence" value="ECO:0007669"/>
    <property type="project" value="UniProtKB-KW"/>
</dbReference>
<reference evidence="5 6" key="1">
    <citation type="journal article" date="2019" name="Int. J. Syst. Evol. Microbiol.">
        <title>The Global Catalogue of Microorganisms (GCM) 10K type strain sequencing project: providing services to taxonomists for standard genome sequencing and annotation.</title>
        <authorList>
            <consortium name="The Broad Institute Genomics Platform"/>
            <consortium name="The Broad Institute Genome Sequencing Center for Infectious Disease"/>
            <person name="Wu L."/>
            <person name="Ma J."/>
        </authorList>
    </citation>
    <scope>NUCLEOTIDE SEQUENCE [LARGE SCALE GENOMIC DNA]</scope>
    <source>
        <strain evidence="5 6">XZYJ18</strain>
    </source>
</reference>
<comment type="caution">
    <text evidence="5">The sequence shown here is derived from an EMBL/GenBank/DDBJ whole genome shotgun (WGS) entry which is preliminary data.</text>
</comment>
<proteinExistence type="predicted"/>
<keyword evidence="3" id="KW-0804">Transcription</keyword>